<sequence length="145" mass="15796">MKSILTITATLLMSMVAASAQDVDPQATLDRLHSAPKPSGQNDLDTQALASARRAKADSAMERTNGLWQSWVVAICQGCGVRERQYTAEDDRALEDRAGWRSPVYAKKEPRSSKTIAASIVVRPFAMLEEGKPAIVIVKRATTQP</sequence>
<dbReference type="RefSeq" id="WP_183505850.1">
    <property type="nucleotide sequence ID" value="NZ_BSPG01000014.1"/>
</dbReference>
<evidence type="ECO:0000313" key="3">
    <source>
        <dbReference type="Proteomes" id="UP000517759"/>
    </source>
</evidence>
<comment type="caution">
    <text evidence="2">The sequence shown here is derived from an EMBL/GenBank/DDBJ whole genome shotgun (WGS) entry which is preliminary data.</text>
</comment>
<accession>A0A7W6AL44</accession>
<dbReference type="Proteomes" id="UP000517759">
    <property type="component" value="Unassembled WGS sequence"/>
</dbReference>
<feature type="signal peptide" evidence="1">
    <location>
        <begin position="1"/>
        <end position="20"/>
    </location>
</feature>
<dbReference type="AlphaFoldDB" id="A0A7W6AL44"/>
<gene>
    <name evidence="2" type="ORF">GGR33_002681</name>
</gene>
<evidence type="ECO:0000256" key="1">
    <source>
        <dbReference type="SAM" id="SignalP"/>
    </source>
</evidence>
<evidence type="ECO:0000313" key="2">
    <source>
        <dbReference type="EMBL" id="MBB3903179.1"/>
    </source>
</evidence>
<name>A0A7W6AL44_9HYPH</name>
<proteinExistence type="predicted"/>
<feature type="chain" id="PRO_5030945230" evidence="1">
    <location>
        <begin position="21"/>
        <end position="145"/>
    </location>
</feature>
<keyword evidence="1" id="KW-0732">Signal</keyword>
<dbReference type="EMBL" id="JACIDN010000004">
    <property type="protein sequence ID" value="MBB3903179.1"/>
    <property type="molecule type" value="Genomic_DNA"/>
</dbReference>
<reference evidence="2 3" key="1">
    <citation type="submission" date="2020-08" db="EMBL/GenBank/DDBJ databases">
        <title>Genomic Encyclopedia of Type Strains, Phase IV (KMG-IV): sequencing the most valuable type-strain genomes for metagenomic binning, comparative biology and taxonomic classification.</title>
        <authorList>
            <person name="Goeker M."/>
        </authorList>
    </citation>
    <scope>NUCLEOTIDE SEQUENCE [LARGE SCALE GENOMIC DNA]</scope>
    <source>
        <strain evidence="2 3">DSM 24105</strain>
    </source>
</reference>
<organism evidence="2 3">
    <name type="scientific">Methylobacterium brachythecii</name>
    <dbReference type="NCBI Taxonomy" id="1176177"/>
    <lineage>
        <taxon>Bacteria</taxon>
        <taxon>Pseudomonadati</taxon>
        <taxon>Pseudomonadota</taxon>
        <taxon>Alphaproteobacteria</taxon>
        <taxon>Hyphomicrobiales</taxon>
        <taxon>Methylobacteriaceae</taxon>
        <taxon>Methylobacterium</taxon>
    </lineage>
</organism>
<protein>
    <submittedName>
        <fullName evidence="2">Uncharacterized protein</fullName>
    </submittedName>
</protein>